<dbReference type="PANTHER" id="PTHR20914">
    <property type="entry name" value="LY6/PLAUR DOMAIN-CONTAINING PROTEIN 8"/>
    <property type="match status" value="1"/>
</dbReference>
<evidence type="ECO:0000313" key="3">
    <source>
        <dbReference type="Ensembl" id="ENSSFAP00005033829.1"/>
    </source>
</evidence>
<dbReference type="GO" id="GO:0005576">
    <property type="term" value="C:extracellular region"/>
    <property type="evidence" value="ECO:0007669"/>
    <property type="project" value="UniProtKB-SubCell"/>
</dbReference>
<sequence length="138" mass="14584">MQFIGSAIWVAGGNKLADMSMKGCGPREQCFQELLENKHSRSDPNGKKCFTCDGQQCTGTLKCLGNEDHCISATGGRKISLKGCASQEICSAINFPGAAELAGYDMKCCEGDFYNSGSSTSAGLLVLLVPLISLVLFS</sequence>
<evidence type="ECO:0000313" key="4">
    <source>
        <dbReference type="Proteomes" id="UP000472267"/>
    </source>
</evidence>
<dbReference type="Ensembl" id="ENSSFAT00005035094.1">
    <property type="protein sequence ID" value="ENSSFAP00005033829.1"/>
    <property type="gene ID" value="ENSSFAG00005017188.1"/>
</dbReference>
<dbReference type="InParanoid" id="A0A672HY26"/>
<dbReference type="Proteomes" id="UP000472267">
    <property type="component" value="Chromosome 11"/>
</dbReference>
<accession>A0A672HY26</accession>
<reference evidence="3" key="1">
    <citation type="submission" date="2019-06" db="EMBL/GenBank/DDBJ databases">
        <authorList>
            <consortium name="Wellcome Sanger Institute Data Sharing"/>
        </authorList>
    </citation>
    <scope>NUCLEOTIDE SEQUENCE [LARGE SCALE GENOMIC DNA]</scope>
</reference>
<proteinExistence type="predicted"/>
<keyword evidence="4" id="KW-1185">Reference proteome</keyword>
<dbReference type="InterPro" id="IPR050918">
    <property type="entry name" value="CNF-like_PLA2_Inhibitor"/>
</dbReference>
<dbReference type="PANTHER" id="PTHR20914:SF9">
    <property type="entry name" value="COILED, ISOFORM A"/>
    <property type="match status" value="1"/>
</dbReference>
<dbReference type="OMA" id="REMSCCE"/>
<reference evidence="3" key="2">
    <citation type="submission" date="2025-08" db="UniProtKB">
        <authorList>
            <consortium name="Ensembl"/>
        </authorList>
    </citation>
    <scope>IDENTIFICATION</scope>
</reference>
<organism evidence="3 4">
    <name type="scientific">Salarias fasciatus</name>
    <name type="common">Jewelled blenny</name>
    <name type="synonym">Blennius fasciatus</name>
    <dbReference type="NCBI Taxonomy" id="181472"/>
    <lineage>
        <taxon>Eukaryota</taxon>
        <taxon>Metazoa</taxon>
        <taxon>Chordata</taxon>
        <taxon>Craniata</taxon>
        <taxon>Vertebrata</taxon>
        <taxon>Euteleostomi</taxon>
        <taxon>Actinopterygii</taxon>
        <taxon>Neopterygii</taxon>
        <taxon>Teleostei</taxon>
        <taxon>Neoteleostei</taxon>
        <taxon>Acanthomorphata</taxon>
        <taxon>Ovalentaria</taxon>
        <taxon>Blenniimorphae</taxon>
        <taxon>Blenniiformes</taxon>
        <taxon>Blennioidei</taxon>
        <taxon>Blenniidae</taxon>
        <taxon>Salariinae</taxon>
        <taxon>Salarias</taxon>
    </lineage>
</organism>
<comment type="subcellular location">
    <subcellularLocation>
        <location evidence="1">Secreted</location>
    </subcellularLocation>
</comment>
<evidence type="ECO:0000256" key="1">
    <source>
        <dbReference type="ARBA" id="ARBA00004613"/>
    </source>
</evidence>
<dbReference type="AlphaFoldDB" id="A0A672HY26"/>
<protein>
    <submittedName>
        <fullName evidence="3">Uncharacterized protein</fullName>
    </submittedName>
</protein>
<dbReference type="InterPro" id="IPR045860">
    <property type="entry name" value="Snake_toxin-like_sf"/>
</dbReference>
<reference evidence="3" key="3">
    <citation type="submission" date="2025-09" db="UniProtKB">
        <authorList>
            <consortium name="Ensembl"/>
        </authorList>
    </citation>
    <scope>IDENTIFICATION</scope>
</reference>
<name>A0A672HY26_SALFA</name>
<evidence type="ECO:0000256" key="2">
    <source>
        <dbReference type="ARBA" id="ARBA00022525"/>
    </source>
</evidence>
<dbReference type="Gene3D" id="2.10.60.10">
    <property type="entry name" value="CD59"/>
    <property type="match status" value="1"/>
</dbReference>
<keyword evidence="2" id="KW-0964">Secreted</keyword>
<dbReference type="FunCoup" id="A0A672HY26">
    <property type="interactions" value="298"/>
</dbReference>
<dbReference type="SUPFAM" id="SSF57302">
    <property type="entry name" value="Snake toxin-like"/>
    <property type="match status" value="1"/>
</dbReference>